<evidence type="ECO:0000313" key="2">
    <source>
        <dbReference type="EMBL" id="ETO11266.1"/>
    </source>
</evidence>
<dbReference type="OrthoDB" id="5598268at2759"/>
<dbReference type="EMBL" id="ASPP01022603">
    <property type="protein sequence ID" value="ETO11266.1"/>
    <property type="molecule type" value="Genomic_DNA"/>
</dbReference>
<protein>
    <submittedName>
        <fullName evidence="2">Rhoptry protein</fullName>
    </submittedName>
</protein>
<name>X6MC74_RETFI</name>
<dbReference type="AlphaFoldDB" id="X6MC74"/>
<dbReference type="PANTHER" id="PTHR13230:SF5">
    <property type="entry name" value="GENERAL TRANSCRIPTION FACTOR 3C POLYPEPTIDE 5"/>
    <property type="match status" value="1"/>
</dbReference>
<dbReference type="GO" id="GO:0001002">
    <property type="term" value="F:RNA polymerase III type 1 promoter sequence-specific DNA binding"/>
    <property type="evidence" value="ECO:0007669"/>
    <property type="project" value="TreeGrafter"/>
</dbReference>
<evidence type="ECO:0000313" key="3">
    <source>
        <dbReference type="Proteomes" id="UP000023152"/>
    </source>
</evidence>
<keyword evidence="3" id="KW-1185">Reference proteome</keyword>
<accession>X6MC74</accession>
<feature type="non-terminal residue" evidence="2">
    <location>
        <position position="271"/>
    </location>
</feature>
<dbReference type="Proteomes" id="UP000023152">
    <property type="component" value="Unassembled WGS sequence"/>
</dbReference>
<comment type="caution">
    <text evidence="2">The sequence shown here is derived from an EMBL/GenBank/DDBJ whole genome shotgun (WGS) entry which is preliminary data.</text>
</comment>
<evidence type="ECO:0000259" key="1">
    <source>
        <dbReference type="Pfam" id="PF09734"/>
    </source>
</evidence>
<dbReference type="Pfam" id="PF09734">
    <property type="entry name" value="Tau95"/>
    <property type="match status" value="1"/>
</dbReference>
<gene>
    <name evidence="2" type="ORF">RFI_26108</name>
</gene>
<dbReference type="InterPro" id="IPR040454">
    <property type="entry name" value="TF_IIIC_Tfc1/Sfc1"/>
</dbReference>
<dbReference type="GO" id="GO:0001003">
    <property type="term" value="F:RNA polymerase III type 2 promoter sequence-specific DNA binding"/>
    <property type="evidence" value="ECO:0007669"/>
    <property type="project" value="TreeGrafter"/>
</dbReference>
<reference evidence="2 3" key="1">
    <citation type="journal article" date="2013" name="Curr. Biol.">
        <title>The Genome of the Foraminiferan Reticulomyxa filosa.</title>
        <authorList>
            <person name="Glockner G."/>
            <person name="Hulsmann N."/>
            <person name="Schleicher M."/>
            <person name="Noegel A.A."/>
            <person name="Eichinger L."/>
            <person name="Gallinger C."/>
            <person name="Pawlowski J."/>
            <person name="Sierra R."/>
            <person name="Euteneuer U."/>
            <person name="Pillet L."/>
            <person name="Moustafa A."/>
            <person name="Platzer M."/>
            <person name="Groth M."/>
            <person name="Szafranski K."/>
            <person name="Schliwa M."/>
        </authorList>
    </citation>
    <scope>NUCLEOTIDE SEQUENCE [LARGE SCALE GENOMIC DNA]</scope>
</reference>
<dbReference type="GO" id="GO:0006384">
    <property type="term" value="P:transcription initiation at RNA polymerase III promoter"/>
    <property type="evidence" value="ECO:0007669"/>
    <property type="project" value="InterPro"/>
</dbReference>
<dbReference type="PANTHER" id="PTHR13230">
    <property type="entry name" value="GENERAL TRANSCRIPTION FACTOR IIIC, POLYPEPTIDE 5"/>
    <property type="match status" value="1"/>
</dbReference>
<dbReference type="InterPro" id="IPR019136">
    <property type="entry name" value="TF_IIIC_su-5_HTH"/>
</dbReference>
<proteinExistence type="predicted"/>
<sequence length="271" mass="31405">MFEQTPIWKRAHIIYELKYKYHYLLCYDNCRLMSLLLPLIAYRFSRGPWRLSWVRHGLDPQALSSRYIVAPLQTVEFRLSKADALTLGVVQKAEKTSNRTTYRGKPYRPIRYYNIKPISDISADLFASANTNDTSDIKTNNTNTDANINADTNTNTNTNTNVNGNNEHGNVIEYINAKDNPAKLLRVQKVIQKFKSNASMDVMSFRLITQLHGLYQLNYIDDDEIRSLINDKENVKDKCSSSQGWFNQKLLNKIRARMNKHNDGNEEDEDE</sequence>
<feature type="domain" description="Transcription factor IIIC subunit 5 HTH" evidence="1">
    <location>
        <begin position="1"/>
        <end position="66"/>
    </location>
</feature>
<organism evidence="2 3">
    <name type="scientific">Reticulomyxa filosa</name>
    <dbReference type="NCBI Taxonomy" id="46433"/>
    <lineage>
        <taxon>Eukaryota</taxon>
        <taxon>Sar</taxon>
        <taxon>Rhizaria</taxon>
        <taxon>Retaria</taxon>
        <taxon>Foraminifera</taxon>
        <taxon>Monothalamids</taxon>
        <taxon>Reticulomyxidae</taxon>
        <taxon>Reticulomyxa</taxon>
    </lineage>
</organism>
<dbReference type="GO" id="GO:0000127">
    <property type="term" value="C:transcription factor TFIIIC complex"/>
    <property type="evidence" value="ECO:0007669"/>
    <property type="project" value="InterPro"/>
</dbReference>